<dbReference type="PANTHER" id="PTHR33802">
    <property type="entry name" value="SI:CH211-161H7.5-RELATED"/>
    <property type="match status" value="1"/>
</dbReference>
<name>B8H6W0_PSECP</name>
<accession>B8H6W0</accession>
<dbReference type="AlphaFoldDB" id="B8H6W0"/>
<gene>
    <name evidence="2" type="ordered locus">Achl_1694</name>
</gene>
<feature type="transmembrane region" description="Helical" evidence="1">
    <location>
        <begin position="223"/>
        <end position="241"/>
    </location>
</feature>
<proteinExistence type="predicted"/>
<feature type="transmembrane region" description="Helical" evidence="1">
    <location>
        <begin position="200"/>
        <end position="217"/>
    </location>
</feature>
<dbReference type="OrthoDB" id="5189031at2"/>
<feature type="transmembrane region" description="Helical" evidence="1">
    <location>
        <begin position="45"/>
        <end position="64"/>
    </location>
</feature>
<keyword evidence="1" id="KW-1133">Transmembrane helix</keyword>
<dbReference type="EMBL" id="CP001341">
    <property type="protein sequence ID" value="ACL39681.1"/>
    <property type="molecule type" value="Genomic_DNA"/>
</dbReference>
<dbReference type="Proteomes" id="UP000002505">
    <property type="component" value="Chromosome"/>
</dbReference>
<keyword evidence="1" id="KW-0472">Membrane</keyword>
<dbReference type="eggNOG" id="COG1030">
    <property type="taxonomic scope" value="Bacteria"/>
</dbReference>
<feature type="transmembrane region" description="Helical" evidence="1">
    <location>
        <begin position="174"/>
        <end position="193"/>
    </location>
</feature>
<evidence type="ECO:0000313" key="3">
    <source>
        <dbReference type="Proteomes" id="UP000002505"/>
    </source>
</evidence>
<dbReference type="PANTHER" id="PTHR33802:SF1">
    <property type="entry name" value="XK-RELATED PROTEIN"/>
    <property type="match status" value="1"/>
</dbReference>
<reference evidence="2" key="1">
    <citation type="submission" date="2009-01" db="EMBL/GenBank/DDBJ databases">
        <title>Complete sequence of chromosome of Arthrobacter chlorophenolicus A6.</title>
        <authorList>
            <consortium name="US DOE Joint Genome Institute"/>
            <person name="Lucas S."/>
            <person name="Copeland A."/>
            <person name="Lapidus A."/>
            <person name="Glavina del Rio T."/>
            <person name="Tice H."/>
            <person name="Bruce D."/>
            <person name="Goodwin L."/>
            <person name="Pitluck S."/>
            <person name="Goltsman E."/>
            <person name="Clum A."/>
            <person name="Larimer F."/>
            <person name="Land M."/>
            <person name="Hauser L."/>
            <person name="Kyrpides N."/>
            <person name="Mikhailova N."/>
            <person name="Jansson J."/>
            <person name="Richardson P."/>
        </authorList>
    </citation>
    <scope>NUCLEOTIDE SEQUENCE [LARGE SCALE GENOMIC DNA]</scope>
    <source>
        <strain evidence="2">A6</strain>
    </source>
</reference>
<keyword evidence="1" id="KW-0812">Transmembrane</keyword>
<evidence type="ECO:0000256" key="1">
    <source>
        <dbReference type="SAM" id="Phobius"/>
    </source>
</evidence>
<feature type="transmembrane region" description="Helical" evidence="1">
    <location>
        <begin position="98"/>
        <end position="118"/>
    </location>
</feature>
<feature type="transmembrane region" description="Helical" evidence="1">
    <location>
        <begin position="139"/>
        <end position="162"/>
    </location>
</feature>
<dbReference type="RefSeq" id="WP_015936901.1">
    <property type="nucleotide sequence ID" value="NC_011886.1"/>
</dbReference>
<organism evidence="2 3">
    <name type="scientific">Pseudarthrobacter chlorophenolicus (strain ATCC 700700 / DSM 12829 / CIP 107037 / JCM 12360 / KCTC 9906 / NCIMB 13794 / A6)</name>
    <name type="common">Arthrobacter chlorophenolicus</name>
    <dbReference type="NCBI Taxonomy" id="452863"/>
    <lineage>
        <taxon>Bacteria</taxon>
        <taxon>Bacillati</taxon>
        <taxon>Actinomycetota</taxon>
        <taxon>Actinomycetes</taxon>
        <taxon>Micrococcales</taxon>
        <taxon>Micrococcaceae</taxon>
        <taxon>Pseudarthrobacter</taxon>
    </lineage>
</organism>
<keyword evidence="3" id="KW-1185">Reference proteome</keyword>
<feature type="transmembrane region" description="Helical" evidence="1">
    <location>
        <begin position="76"/>
        <end position="92"/>
    </location>
</feature>
<evidence type="ECO:0000313" key="2">
    <source>
        <dbReference type="EMBL" id="ACL39681.1"/>
    </source>
</evidence>
<sequence>MPDPDVIRQIATASAISGGFLVGVSGDYGDGTTSPSMVLPAGYSFSIWTPIYAGLFSHAIYQALPAQRRDPLLRRTGYPLACAVGLSGFWVWTQDIPGLELCLIAATTAAALTAYVRAAPEQHSEAKPESTRDRWLVRIPLAMFSGWITVATVAGGAEAIIATGLRAPWPGAEAWSTAALAAAGGAASAIAWLRPISSAYAGAVAWGLAGVAVRNLPKRTRPGVTAALAGAAVALAAIASTRRR</sequence>
<dbReference type="HOGENOM" id="CLU_067293_2_0_11"/>
<protein>
    <submittedName>
        <fullName evidence="2">Uncharacterized protein</fullName>
    </submittedName>
</protein>
<dbReference type="STRING" id="452863.Achl_1694"/>
<dbReference type="KEGG" id="ach:Achl_1694"/>